<keyword evidence="2 5" id="KW-0812">Transmembrane</keyword>
<evidence type="ECO:0000256" key="3">
    <source>
        <dbReference type="ARBA" id="ARBA00022989"/>
    </source>
</evidence>
<evidence type="ECO:0000256" key="1">
    <source>
        <dbReference type="ARBA" id="ARBA00004141"/>
    </source>
</evidence>
<feature type="transmembrane region" description="Helical" evidence="5">
    <location>
        <begin position="67"/>
        <end position="88"/>
    </location>
</feature>
<comment type="caution">
    <text evidence="6">The sequence shown here is derived from an EMBL/GenBank/DDBJ whole genome shotgun (WGS) entry which is preliminary data.</text>
</comment>
<dbReference type="InterPro" id="IPR052719">
    <property type="entry name" value="CvpA-like"/>
</dbReference>
<reference evidence="6 7" key="1">
    <citation type="submission" date="2020-05" db="EMBL/GenBank/DDBJ databases">
        <title>Aquincola sp. isolate from soil.</title>
        <authorList>
            <person name="Han J."/>
            <person name="Kim D.-U."/>
        </authorList>
    </citation>
    <scope>NUCLEOTIDE SEQUENCE [LARGE SCALE GENOMIC DNA]</scope>
    <source>
        <strain evidence="6 7">S2</strain>
    </source>
</reference>
<dbReference type="PANTHER" id="PTHR36926:SF1">
    <property type="entry name" value="COLICIN V PRODUCTION PROTEIN"/>
    <property type="match status" value="1"/>
</dbReference>
<keyword evidence="7" id="KW-1185">Reference proteome</keyword>
<keyword evidence="3 5" id="KW-1133">Transmembrane helix</keyword>
<proteinExistence type="predicted"/>
<gene>
    <name evidence="6" type="ORF">HLB44_27760</name>
</gene>
<evidence type="ECO:0000256" key="4">
    <source>
        <dbReference type="ARBA" id="ARBA00023136"/>
    </source>
</evidence>
<dbReference type="EMBL" id="JABRWJ010000009">
    <property type="protein sequence ID" value="NRF70806.1"/>
    <property type="molecule type" value="Genomic_DNA"/>
</dbReference>
<organism evidence="6 7">
    <name type="scientific">Pseudaquabacterium terrae</name>
    <dbReference type="NCBI Taxonomy" id="2732868"/>
    <lineage>
        <taxon>Bacteria</taxon>
        <taxon>Pseudomonadati</taxon>
        <taxon>Pseudomonadota</taxon>
        <taxon>Betaproteobacteria</taxon>
        <taxon>Burkholderiales</taxon>
        <taxon>Sphaerotilaceae</taxon>
        <taxon>Pseudaquabacterium</taxon>
    </lineage>
</organism>
<evidence type="ECO:0000313" key="7">
    <source>
        <dbReference type="Proteomes" id="UP000737171"/>
    </source>
</evidence>
<dbReference type="PANTHER" id="PTHR36926">
    <property type="entry name" value="COLICIN V PRODUCTION PROTEIN"/>
    <property type="match status" value="1"/>
</dbReference>
<protein>
    <submittedName>
        <fullName evidence="6">CvpA family protein</fullName>
    </submittedName>
</protein>
<comment type="subcellular location">
    <subcellularLocation>
        <location evidence="1">Membrane</location>
        <topology evidence="1">Multi-pass membrane protein</topology>
    </subcellularLocation>
</comment>
<dbReference type="Pfam" id="PF02674">
    <property type="entry name" value="Colicin_V"/>
    <property type="match status" value="1"/>
</dbReference>
<name>A0ABX2EQ90_9BURK</name>
<feature type="transmembrane region" description="Helical" evidence="5">
    <location>
        <begin position="34"/>
        <end position="55"/>
    </location>
</feature>
<evidence type="ECO:0000256" key="5">
    <source>
        <dbReference type="SAM" id="Phobius"/>
    </source>
</evidence>
<sequence length="165" mass="17465">MPTLGWIDWSLLAVLTLSVLIGLWRGLVFELMSLLGWVVAYIVAQAFSPALGTYIPIGTPGSALHQGVAFAITFVLALVVWSLLARLVRLVIHATPLTLPDRALGGAFGLLRGVVLLLVVATLVTFTPAARSAAWTDSKGAAWLGSLLKGLKPVLPAEIVRHLPA</sequence>
<dbReference type="Proteomes" id="UP000737171">
    <property type="component" value="Unassembled WGS sequence"/>
</dbReference>
<evidence type="ECO:0000256" key="2">
    <source>
        <dbReference type="ARBA" id="ARBA00022692"/>
    </source>
</evidence>
<feature type="transmembrane region" description="Helical" evidence="5">
    <location>
        <begin position="6"/>
        <end position="27"/>
    </location>
</feature>
<keyword evidence="4 5" id="KW-0472">Membrane</keyword>
<dbReference type="InterPro" id="IPR003825">
    <property type="entry name" value="Colicin-V_CvpA"/>
</dbReference>
<feature type="transmembrane region" description="Helical" evidence="5">
    <location>
        <begin position="109"/>
        <end position="130"/>
    </location>
</feature>
<evidence type="ECO:0000313" key="6">
    <source>
        <dbReference type="EMBL" id="NRF70806.1"/>
    </source>
</evidence>
<accession>A0ABX2EQ90</accession>